<evidence type="ECO:0000256" key="6">
    <source>
        <dbReference type="SAM" id="Phobius"/>
    </source>
</evidence>
<feature type="transmembrane region" description="Helical" evidence="6">
    <location>
        <begin position="170"/>
        <end position="193"/>
    </location>
</feature>
<keyword evidence="4 6" id="KW-1133">Transmembrane helix</keyword>
<dbReference type="CDD" id="cd11482">
    <property type="entry name" value="SLC-NCS1sbd_NRT1-like"/>
    <property type="match status" value="1"/>
</dbReference>
<feature type="transmembrane region" description="Helical" evidence="6">
    <location>
        <begin position="440"/>
        <end position="458"/>
    </location>
</feature>
<reference evidence="8" key="1">
    <citation type="submission" date="2018-06" db="EMBL/GenBank/DDBJ databases">
        <authorList>
            <person name="Guldener U."/>
        </authorList>
    </citation>
    <scope>NUCLEOTIDE SEQUENCE [LARGE SCALE GENOMIC DNA]</scope>
    <source>
        <strain evidence="8">UTAD17</strain>
    </source>
</reference>
<evidence type="ECO:0000256" key="2">
    <source>
        <dbReference type="ARBA" id="ARBA00008974"/>
    </source>
</evidence>
<feature type="transmembrane region" description="Helical" evidence="6">
    <location>
        <begin position="521"/>
        <end position="540"/>
    </location>
</feature>
<feature type="transmembrane region" description="Helical" evidence="6">
    <location>
        <begin position="399"/>
        <end position="419"/>
    </location>
</feature>
<accession>A0A376B151</accession>
<dbReference type="NCBIfam" id="TIGR00800">
    <property type="entry name" value="ncs1"/>
    <property type="match status" value="1"/>
</dbReference>
<dbReference type="Gene3D" id="1.10.4160.10">
    <property type="entry name" value="Hydantoin permease"/>
    <property type="match status" value="1"/>
</dbReference>
<evidence type="ECO:0000256" key="4">
    <source>
        <dbReference type="ARBA" id="ARBA00022989"/>
    </source>
</evidence>
<name>A0A376B151_9ASCO</name>
<dbReference type="GO" id="GO:0015205">
    <property type="term" value="F:nucleobase transmembrane transporter activity"/>
    <property type="evidence" value="ECO:0007669"/>
    <property type="project" value="TreeGrafter"/>
</dbReference>
<comment type="similarity">
    <text evidence="2">Belongs to the purine-cytosine permease (2.A.39) family.</text>
</comment>
<dbReference type="PANTHER" id="PTHR30618">
    <property type="entry name" value="NCS1 FAMILY PURINE/PYRIMIDINE TRANSPORTER"/>
    <property type="match status" value="1"/>
</dbReference>
<evidence type="ECO:0000256" key="3">
    <source>
        <dbReference type="ARBA" id="ARBA00022692"/>
    </source>
</evidence>
<organism evidence="7 8">
    <name type="scientific">Saccharomycodes ludwigii</name>
    <dbReference type="NCBI Taxonomy" id="36035"/>
    <lineage>
        <taxon>Eukaryota</taxon>
        <taxon>Fungi</taxon>
        <taxon>Dikarya</taxon>
        <taxon>Ascomycota</taxon>
        <taxon>Saccharomycotina</taxon>
        <taxon>Saccharomycetes</taxon>
        <taxon>Saccharomycodales</taxon>
        <taxon>Saccharomycodaceae</taxon>
        <taxon>Saccharomycodes</taxon>
    </lineage>
</organism>
<keyword evidence="8" id="KW-1185">Reference proteome</keyword>
<dbReference type="EMBL" id="UFAJ01000009">
    <property type="protein sequence ID" value="SSD58383.1"/>
    <property type="molecule type" value="Genomic_DNA"/>
</dbReference>
<proteinExistence type="inferred from homology"/>
<comment type="subcellular location">
    <subcellularLocation>
        <location evidence="1">Membrane</location>
        <topology evidence="1">Multi-pass membrane protein</topology>
    </subcellularLocation>
</comment>
<evidence type="ECO:0000256" key="5">
    <source>
        <dbReference type="ARBA" id="ARBA00023136"/>
    </source>
</evidence>
<evidence type="ECO:0000313" key="8">
    <source>
        <dbReference type="Proteomes" id="UP000262825"/>
    </source>
</evidence>
<dbReference type="FunFam" id="1.10.4160.10:FF:000001">
    <property type="entry name" value="Uracil permease, putative"/>
    <property type="match status" value="1"/>
</dbReference>
<feature type="transmembrane region" description="Helical" evidence="6">
    <location>
        <begin position="552"/>
        <end position="573"/>
    </location>
</feature>
<feature type="transmembrane region" description="Helical" evidence="6">
    <location>
        <begin position="244"/>
        <end position="261"/>
    </location>
</feature>
<feature type="transmembrane region" description="Helical" evidence="6">
    <location>
        <begin position="141"/>
        <end position="163"/>
    </location>
</feature>
<sequence>MTLLKSLKSHHPSDSDIESAFDPFNHPFVGDNIDQQLADKKIEEVEIKNTVSTPSTYKENKIKNFFEKLIDFLEVKQHHNDTANNCKAESVVESFLYNDDLAPVEKGRRVWGWKQYVFFWISGSFNVNTWQISSTGIQMGLNWWCTWICIWIGYICVAVFVVLGSRIGNFYHIAFPISSRISFGVYFSLWIVLNRVVMAVVWFSTMNYIGSQCVQLMLMSIFGTDLQTRIKNTIYGQNITTFEFMCYMLFWGGELIFLWWQPHQLRYLFTFKSVITPFAAFAFLIWSLKKANGHVAMGSLTEVHPTGAILGWNFVRSIMSAMDNFSTLILNAPDFSRYARTPKSSIYSQMFILPLMYSIISIIGILVTASAYTLYGVNYWSPLDVLGRFLEHQSKGDRGGVFLISFAFAIAQLGTNIASNSISAGTDMTALFPKFINIRRGSYICAALSLAICPWNLMASSSKFTTALAAYAVFLSSIAGVIAADYYVVRKGYIKLVHCYSNKKDSLYMYGNKYGTNWRAVVAYILGIVPNFPGFIGSLGPTVPIGAMRVYYLNYFVGYLTSFLIYCILCYYFPFNGMPKGVKFFDRTKFFERWVEVEDFAQRRKLYIEEGIDDDDEFEDADDNVAKTSGVEVMNGNGEFEDTTKKTGFFAKIIKISSNTSSSSNSQTGEYIVTDKK</sequence>
<protein>
    <submittedName>
        <fullName evidence="7">Related to Uridine permease</fullName>
    </submittedName>
</protein>
<dbReference type="AlphaFoldDB" id="A0A376B151"/>
<dbReference type="Proteomes" id="UP000262825">
    <property type="component" value="Unassembled WGS sequence"/>
</dbReference>
<dbReference type="InterPro" id="IPR045225">
    <property type="entry name" value="Uracil/uridine/allantoin_perm"/>
</dbReference>
<dbReference type="InterPro" id="IPR012681">
    <property type="entry name" value="NCS1"/>
</dbReference>
<keyword evidence="3 6" id="KW-0812">Transmembrane</keyword>
<keyword evidence="5 6" id="KW-0472">Membrane</keyword>
<feature type="transmembrane region" description="Helical" evidence="6">
    <location>
        <begin position="267"/>
        <end position="288"/>
    </location>
</feature>
<dbReference type="VEuPathDB" id="FungiDB:SCODWIG_00144"/>
<feature type="transmembrane region" description="Helical" evidence="6">
    <location>
        <begin position="350"/>
        <end position="375"/>
    </location>
</feature>
<dbReference type="Pfam" id="PF02133">
    <property type="entry name" value="Transp_cyt_pur"/>
    <property type="match status" value="1"/>
</dbReference>
<dbReference type="PANTHER" id="PTHR30618:SF5">
    <property type="entry name" value="URIDINE PERMEASE"/>
    <property type="match status" value="1"/>
</dbReference>
<evidence type="ECO:0000313" key="7">
    <source>
        <dbReference type="EMBL" id="SSD58383.1"/>
    </source>
</evidence>
<dbReference type="GO" id="GO:0005886">
    <property type="term" value="C:plasma membrane"/>
    <property type="evidence" value="ECO:0007669"/>
    <property type="project" value="TreeGrafter"/>
</dbReference>
<feature type="transmembrane region" description="Helical" evidence="6">
    <location>
        <begin position="116"/>
        <end position="135"/>
    </location>
</feature>
<dbReference type="InterPro" id="IPR001248">
    <property type="entry name" value="Pur-cyt_permease"/>
</dbReference>
<gene>
    <name evidence="7" type="ORF">SCODWIG_00144</name>
</gene>
<evidence type="ECO:0000256" key="1">
    <source>
        <dbReference type="ARBA" id="ARBA00004141"/>
    </source>
</evidence>
<feature type="transmembrane region" description="Helical" evidence="6">
    <location>
        <begin position="199"/>
        <end position="223"/>
    </location>
</feature>
<feature type="transmembrane region" description="Helical" evidence="6">
    <location>
        <begin position="464"/>
        <end position="488"/>
    </location>
</feature>